<organism evidence="2 3">
    <name type="scientific">Mycena metata</name>
    <dbReference type="NCBI Taxonomy" id="1033252"/>
    <lineage>
        <taxon>Eukaryota</taxon>
        <taxon>Fungi</taxon>
        <taxon>Dikarya</taxon>
        <taxon>Basidiomycota</taxon>
        <taxon>Agaricomycotina</taxon>
        <taxon>Agaricomycetes</taxon>
        <taxon>Agaricomycetidae</taxon>
        <taxon>Agaricales</taxon>
        <taxon>Marasmiineae</taxon>
        <taxon>Mycenaceae</taxon>
        <taxon>Mycena</taxon>
    </lineage>
</organism>
<evidence type="ECO:0000256" key="1">
    <source>
        <dbReference type="SAM" id="MobiDB-lite"/>
    </source>
</evidence>
<feature type="region of interest" description="Disordered" evidence="1">
    <location>
        <begin position="1"/>
        <end position="29"/>
    </location>
</feature>
<protein>
    <submittedName>
        <fullName evidence="2">Uncharacterized protein</fullName>
    </submittedName>
</protein>
<feature type="compositionally biased region" description="Low complexity" evidence="1">
    <location>
        <begin position="479"/>
        <end position="490"/>
    </location>
</feature>
<feature type="region of interest" description="Disordered" evidence="1">
    <location>
        <begin position="56"/>
        <end position="86"/>
    </location>
</feature>
<sequence length="887" mass="98405">MSDDNDNSDTDTGDRVFNIPDQNATPRTLRRAVGDAQKLLGDVLLQNKQLQAEINQAAANKPRGRGKGKGKTSANTESGPSGPDSLGYHSVITKLGKSFSILVFPFIDGTVFSAKVTSPVIRPLDLWKPNPVSAELPRYLTAAIYAHVPEKYHSLIDRSNFPDFAVNFIRQGNAQRSTSLNTIKTHLATLLATVISNMKDIHDPVEWQALVLFPGEPEGEEISGFPPILYPDLVKDQHTAFKTTILTESLRCILFGPASMNGAVPGSAVLGKMWNVQKVTFGAISLVSLLVIFHCYWRARLLRNPDEKVENLEVIGSTSKVGWQEIYLRLRRGLESRVNQPSVWTLMEFWHQKVFAGISVPSVARPQRAFVRDEDAELEEAMGAIDLGPDDRDDWNDMEDVHAVGCSTLSARICGGGPTKNLHKEWVSVNPVHPAKLDHLPAMHNPKFTHLIVMQTSKLVRTPSYQSVSGPRHQASGYRIPAPAPRRWPAQNDYDRRDGLEVQARFGGAGAGAGHLAGGAAAASRQNEEGLPGQDYRHRTVHRGPPEPASHRSPQRDPYNDNDNVNLSFDPVQHDRRHRTVHRGAPEPASHRSPQHPDNPYADDESLSFDDRRHRTKSALRRPAQSFARNDSYDPTDDEANSTDDEADNADKGKNRSIGLSRDQGRGYQNMHLAAATPVLQRRPAAPVLQQRRPAAPVLQQRRPAAPVLQRRPAAPVLRRRHVDSDDDEAFPIGIGQDRGDHATVFPRRHAQEQVSSHERSQVITALTASSHSASAQDVGEDSELDESLSAPIRRPMPKMRSRTITRIEDDPEPEEDVQHAPPVQPAVLTDDEMRKQLTALKVTQLRDILFDVKAKIANKAVKADLVQLVMENNQALEVYKRLYTLA</sequence>
<dbReference type="Proteomes" id="UP001215598">
    <property type="component" value="Unassembled WGS sequence"/>
</dbReference>
<feature type="region of interest" description="Disordered" evidence="1">
    <location>
        <begin position="464"/>
        <end position="492"/>
    </location>
</feature>
<feature type="region of interest" description="Disordered" evidence="1">
    <location>
        <begin position="512"/>
        <end position="667"/>
    </location>
</feature>
<evidence type="ECO:0000313" key="3">
    <source>
        <dbReference type="Proteomes" id="UP001215598"/>
    </source>
</evidence>
<evidence type="ECO:0000313" key="2">
    <source>
        <dbReference type="EMBL" id="KAJ7784725.1"/>
    </source>
</evidence>
<dbReference type="AlphaFoldDB" id="A0AAD7P2A4"/>
<keyword evidence="3" id="KW-1185">Reference proteome</keyword>
<name>A0AAD7P2A4_9AGAR</name>
<feature type="compositionally biased region" description="Acidic residues" evidence="1">
    <location>
        <begin position="634"/>
        <end position="648"/>
    </location>
</feature>
<gene>
    <name evidence="2" type="ORF">B0H16DRAFT_1784783</name>
</gene>
<comment type="caution">
    <text evidence="2">The sequence shown here is derived from an EMBL/GenBank/DDBJ whole genome shotgun (WGS) entry which is preliminary data.</text>
</comment>
<accession>A0AAD7P2A4</accession>
<feature type="compositionally biased region" description="Acidic residues" evidence="1">
    <location>
        <begin position="1"/>
        <end position="11"/>
    </location>
</feature>
<feature type="region of interest" description="Disordered" evidence="1">
    <location>
        <begin position="768"/>
        <end position="788"/>
    </location>
</feature>
<dbReference type="EMBL" id="JARKIB010000002">
    <property type="protein sequence ID" value="KAJ7784725.1"/>
    <property type="molecule type" value="Genomic_DNA"/>
</dbReference>
<reference evidence="2" key="1">
    <citation type="submission" date="2023-03" db="EMBL/GenBank/DDBJ databases">
        <title>Massive genome expansion in bonnet fungi (Mycena s.s.) driven by repeated elements and novel gene families across ecological guilds.</title>
        <authorList>
            <consortium name="Lawrence Berkeley National Laboratory"/>
            <person name="Harder C.B."/>
            <person name="Miyauchi S."/>
            <person name="Viragh M."/>
            <person name="Kuo A."/>
            <person name="Thoen E."/>
            <person name="Andreopoulos B."/>
            <person name="Lu D."/>
            <person name="Skrede I."/>
            <person name="Drula E."/>
            <person name="Henrissat B."/>
            <person name="Morin E."/>
            <person name="Kohler A."/>
            <person name="Barry K."/>
            <person name="LaButti K."/>
            <person name="Morin E."/>
            <person name="Salamov A."/>
            <person name="Lipzen A."/>
            <person name="Mereny Z."/>
            <person name="Hegedus B."/>
            <person name="Baldrian P."/>
            <person name="Stursova M."/>
            <person name="Weitz H."/>
            <person name="Taylor A."/>
            <person name="Grigoriev I.V."/>
            <person name="Nagy L.G."/>
            <person name="Martin F."/>
            <person name="Kauserud H."/>
        </authorList>
    </citation>
    <scope>NUCLEOTIDE SEQUENCE</scope>
    <source>
        <strain evidence="2">CBHHK182m</strain>
    </source>
</reference>
<proteinExistence type="predicted"/>